<feature type="binding site" evidence="9">
    <location>
        <position position="306"/>
    </location>
    <ligand>
        <name>DNA</name>
        <dbReference type="ChEBI" id="CHEBI:16991"/>
    </ligand>
</feature>
<feature type="binding site" evidence="9">
    <location>
        <position position="177"/>
    </location>
    <ligand>
        <name>ATP</name>
        <dbReference type="ChEBI" id="CHEBI:30616"/>
    </ligand>
</feature>
<dbReference type="GO" id="GO:0048476">
    <property type="term" value="C:Holliday junction resolvase complex"/>
    <property type="evidence" value="ECO:0007669"/>
    <property type="project" value="UniProtKB-UniRule"/>
</dbReference>
<organism evidence="11 12">
    <name type="scientific">Candidatus Collierbacteria bacterium RIFOXYB1_FULL_49_13</name>
    <dbReference type="NCBI Taxonomy" id="1817728"/>
    <lineage>
        <taxon>Bacteria</taxon>
        <taxon>Candidatus Collieribacteriota</taxon>
    </lineage>
</organism>
<evidence type="ECO:0000256" key="1">
    <source>
        <dbReference type="ARBA" id="ARBA00022490"/>
    </source>
</evidence>
<evidence type="ECO:0000256" key="3">
    <source>
        <dbReference type="ARBA" id="ARBA00022763"/>
    </source>
</evidence>
<dbReference type="CDD" id="cd00009">
    <property type="entry name" value="AAA"/>
    <property type="match status" value="1"/>
</dbReference>
<feature type="binding site" evidence="9">
    <location>
        <begin position="124"/>
        <end position="126"/>
    </location>
    <ligand>
        <name>ATP</name>
        <dbReference type="ChEBI" id="CHEBI:30616"/>
    </ligand>
</feature>
<evidence type="ECO:0000256" key="2">
    <source>
        <dbReference type="ARBA" id="ARBA00022741"/>
    </source>
</evidence>
<comment type="caution">
    <text evidence="9">Lacks conserved residue(s) required for the propagation of feature annotation.</text>
</comment>
<evidence type="ECO:0000256" key="8">
    <source>
        <dbReference type="ARBA" id="ARBA00023204"/>
    </source>
</evidence>
<dbReference type="Gene3D" id="3.40.50.300">
    <property type="entry name" value="P-loop containing nucleotide triphosphate hydrolases"/>
    <property type="match status" value="1"/>
</dbReference>
<dbReference type="Gene3D" id="1.10.10.10">
    <property type="entry name" value="Winged helix-like DNA-binding domain superfamily/Winged helix DNA-binding domain"/>
    <property type="match status" value="1"/>
</dbReference>
<dbReference type="InterPro" id="IPR003593">
    <property type="entry name" value="AAA+_ATPase"/>
</dbReference>
<keyword evidence="4 9" id="KW-0378">Hydrolase</keyword>
<dbReference type="AlphaFoldDB" id="A0A1F5FJ59"/>
<gene>
    <name evidence="9" type="primary">ruvB</name>
    <name evidence="11" type="ORF">A2368_00145</name>
</gene>
<sequence>MEQNPDTDPVSLPGSIRAQSWAEFIGQEDVKASLSIAIKAARGRQDSLEHILFYGPPGMGKTTLAMLVAKELGVGIKVTSGPALERAGDLASILSSLQTGDILFIDEIHRLNRMIEETLYPAMEDFALDLILGKGPSAQTLRMTLNPFILIGATTKIGSISPPLRDRFGHIHRLNYYRDSDLTQIIKNAAEKLDISISHTAAASLASRSRKTARIALKLLRRARDFAQVQGEKHIDDKVISQALDLLSIDQYGLDDLDRRLLQAIIEKHGGGPVGLDTIAVILGEDKDTIQDVCEPFLLRLGFLKRTPRGRVATPRAYQHLKLSLDQKV</sequence>
<keyword evidence="3 9" id="KW-0227">DNA damage</keyword>
<dbReference type="PANTHER" id="PTHR42848:SF1">
    <property type="entry name" value="HOLLIDAY JUNCTION BRANCH MIGRATION COMPLEX SUBUNIT RUVB"/>
    <property type="match status" value="1"/>
</dbReference>
<dbReference type="Proteomes" id="UP000176682">
    <property type="component" value="Unassembled WGS sequence"/>
</dbReference>
<evidence type="ECO:0000256" key="5">
    <source>
        <dbReference type="ARBA" id="ARBA00022840"/>
    </source>
</evidence>
<keyword evidence="2 9" id="KW-0547">Nucleotide-binding</keyword>
<keyword evidence="5 9" id="KW-0067">ATP-binding</keyword>
<dbReference type="EC" id="3.6.4.-" evidence="9"/>
<dbReference type="InterPro" id="IPR041445">
    <property type="entry name" value="AAA_lid_4"/>
</dbReference>
<comment type="domain">
    <text evidence="9">Has 3 domains, the large (RuvB-L) and small ATPase (RuvB-S) domains and the C-terminal head (RuvB-H) domain. The head domain binds DNA, while the ATPase domains jointly bind ATP, ADP or are empty depending on the state of the subunit in the translocation cycle. During a single DNA translocation step the structure of each domain remains the same, but their relative positions change.</text>
</comment>
<feature type="binding site" evidence="9">
    <location>
        <position position="62"/>
    </location>
    <ligand>
        <name>ATP</name>
        <dbReference type="ChEBI" id="CHEBI:30616"/>
    </ligand>
</feature>
<dbReference type="PANTHER" id="PTHR42848">
    <property type="match status" value="1"/>
</dbReference>
<feature type="binding site" evidence="9">
    <location>
        <position position="311"/>
    </location>
    <ligand>
        <name>DNA</name>
        <dbReference type="ChEBI" id="CHEBI:16991"/>
    </ligand>
</feature>
<dbReference type="HAMAP" id="MF_00016">
    <property type="entry name" value="DNA_HJ_migration_RuvB"/>
    <property type="match status" value="1"/>
</dbReference>
<feature type="binding site" evidence="9">
    <location>
        <position position="16"/>
    </location>
    <ligand>
        <name>ATP</name>
        <dbReference type="ChEBI" id="CHEBI:30616"/>
    </ligand>
</feature>
<comment type="catalytic activity">
    <reaction evidence="9">
        <text>ATP + H2O = ADP + phosphate + H(+)</text>
        <dbReference type="Rhea" id="RHEA:13065"/>
        <dbReference type="ChEBI" id="CHEBI:15377"/>
        <dbReference type="ChEBI" id="CHEBI:15378"/>
        <dbReference type="ChEBI" id="CHEBI:30616"/>
        <dbReference type="ChEBI" id="CHEBI:43474"/>
        <dbReference type="ChEBI" id="CHEBI:456216"/>
    </reaction>
</comment>
<feature type="binding site" evidence="9">
    <location>
        <position position="214"/>
    </location>
    <ligand>
        <name>ATP</name>
        <dbReference type="ChEBI" id="CHEBI:30616"/>
    </ligand>
</feature>
<dbReference type="InterPro" id="IPR004605">
    <property type="entry name" value="DNA_helicase_Holl-junc_RuvB"/>
</dbReference>
<dbReference type="EMBL" id="MFAM01000015">
    <property type="protein sequence ID" value="OGD79656.1"/>
    <property type="molecule type" value="Genomic_DNA"/>
</dbReference>
<feature type="binding site" evidence="9">
    <location>
        <position position="17"/>
    </location>
    <ligand>
        <name>ATP</name>
        <dbReference type="ChEBI" id="CHEBI:30616"/>
    </ligand>
</feature>
<dbReference type="Pfam" id="PF05496">
    <property type="entry name" value="RuvB_N"/>
    <property type="match status" value="1"/>
</dbReference>
<protein>
    <recommendedName>
        <fullName evidence="9">Holliday junction branch migration complex subunit RuvB</fullName>
        <ecNumber evidence="9">3.6.4.-</ecNumber>
    </recommendedName>
</protein>
<dbReference type="InterPro" id="IPR027417">
    <property type="entry name" value="P-loop_NTPase"/>
</dbReference>
<evidence type="ECO:0000256" key="7">
    <source>
        <dbReference type="ARBA" id="ARBA00023172"/>
    </source>
</evidence>
<comment type="subunit">
    <text evidence="9">Homohexamer. Forms an RuvA(8)-RuvB(12)-Holliday junction (HJ) complex. HJ DNA is sandwiched between 2 RuvA tetramers; dsDNA enters through RuvA and exits via RuvB. An RuvB hexamer assembles on each DNA strand where it exits the tetramer. Each RuvB hexamer is contacted by two RuvA subunits (via domain III) on 2 adjacent RuvB subunits; this complex drives branch migration. In the full resolvosome a probable DNA-RuvA(4)-RuvB(12)-RuvC(2) complex forms which resolves the HJ.</text>
</comment>
<dbReference type="InterPro" id="IPR008823">
    <property type="entry name" value="RuvB_wg_C"/>
</dbReference>
<comment type="caution">
    <text evidence="11">The sequence shown here is derived from an EMBL/GenBank/DDBJ whole genome shotgun (WGS) entry which is preliminary data.</text>
</comment>
<dbReference type="InterPro" id="IPR036390">
    <property type="entry name" value="WH_DNA-bd_sf"/>
</dbReference>
<dbReference type="GO" id="GO:0000400">
    <property type="term" value="F:four-way junction DNA binding"/>
    <property type="evidence" value="ECO:0007669"/>
    <property type="project" value="UniProtKB-UniRule"/>
</dbReference>
<dbReference type="SUPFAM" id="SSF46785">
    <property type="entry name" value="Winged helix' DNA-binding domain"/>
    <property type="match status" value="1"/>
</dbReference>
<evidence type="ECO:0000259" key="10">
    <source>
        <dbReference type="SMART" id="SM00382"/>
    </source>
</evidence>
<feature type="region of interest" description="Head domain (RuvB-H)" evidence="9">
    <location>
        <begin position="251"/>
        <end position="329"/>
    </location>
</feature>
<feature type="binding site" evidence="9">
    <location>
        <position position="62"/>
    </location>
    <ligand>
        <name>Mg(2+)</name>
        <dbReference type="ChEBI" id="CHEBI:18420"/>
    </ligand>
</feature>
<feature type="binding site" evidence="9">
    <location>
        <position position="61"/>
    </location>
    <ligand>
        <name>ATP</name>
        <dbReference type="ChEBI" id="CHEBI:30616"/>
    </ligand>
</feature>
<keyword evidence="1 9" id="KW-0963">Cytoplasm</keyword>
<keyword evidence="8 9" id="KW-0234">DNA repair</keyword>
<comment type="function">
    <text evidence="9">The RuvA-RuvB-RuvC complex processes Holliday junction (HJ) DNA during genetic recombination and DNA repair, while the RuvA-RuvB complex plays an important role in the rescue of blocked DNA replication forks via replication fork reversal (RFR). RuvA specifically binds to HJ cruciform DNA, conferring on it an open structure. The RuvB hexamer acts as an ATP-dependent pump, pulling dsDNA into and through the RuvAB complex. RuvB forms 2 homohexamers on either side of HJ DNA bound by 1 or 2 RuvA tetramers; 4 subunits per hexamer contact DNA at a time. Coordinated motions by a converter formed by DNA-disengaged RuvB subunits stimulates ATP hydrolysis and nucleotide exchange. Immobilization of the converter enables RuvB to convert the ATP-contained energy into a lever motion, pulling 2 nucleotides of DNA out of the RuvA tetramer per ATP hydrolyzed, thus driving DNA branch migration. The RuvB motors rotate together with the DNA substrate, which together with the progressing nucleotide cycle form the mechanistic basis for DNA recombination by continuous HJ branch migration. Branch migration allows RuvC to scan DNA until it finds its consensus sequence, where it cleaves and resolves cruciform DNA.</text>
</comment>
<dbReference type="Pfam" id="PF17864">
    <property type="entry name" value="AAA_lid_4"/>
    <property type="match status" value="1"/>
</dbReference>
<dbReference type="NCBIfam" id="TIGR00635">
    <property type="entry name" value="ruvB"/>
    <property type="match status" value="1"/>
</dbReference>
<evidence type="ECO:0000313" key="11">
    <source>
        <dbReference type="EMBL" id="OGD79656.1"/>
    </source>
</evidence>
<dbReference type="GO" id="GO:0009378">
    <property type="term" value="F:four-way junction helicase activity"/>
    <property type="evidence" value="ECO:0007669"/>
    <property type="project" value="InterPro"/>
</dbReference>
<feature type="binding site" evidence="9">
    <location>
        <position position="167"/>
    </location>
    <ligand>
        <name>ATP</name>
        <dbReference type="ChEBI" id="CHEBI:30616"/>
    </ligand>
</feature>
<evidence type="ECO:0000256" key="9">
    <source>
        <dbReference type="HAMAP-Rule" id="MF_00016"/>
    </source>
</evidence>
<dbReference type="GO" id="GO:0006281">
    <property type="term" value="P:DNA repair"/>
    <property type="evidence" value="ECO:0007669"/>
    <property type="project" value="UniProtKB-UniRule"/>
</dbReference>
<dbReference type="GO" id="GO:0005524">
    <property type="term" value="F:ATP binding"/>
    <property type="evidence" value="ECO:0007669"/>
    <property type="project" value="UniProtKB-UniRule"/>
</dbReference>
<feature type="binding site" evidence="9">
    <location>
        <position position="63"/>
    </location>
    <ligand>
        <name>ATP</name>
        <dbReference type="ChEBI" id="CHEBI:30616"/>
    </ligand>
</feature>
<dbReference type="GO" id="GO:0005737">
    <property type="term" value="C:cytoplasm"/>
    <property type="evidence" value="ECO:0007669"/>
    <property type="project" value="UniProtKB-SubCell"/>
</dbReference>
<dbReference type="GO" id="GO:0016887">
    <property type="term" value="F:ATP hydrolysis activity"/>
    <property type="evidence" value="ECO:0007669"/>
    <property type="project" value="RHEA"/>
</dbReference>
<feature type="region of interest" description="Small ATPAse domain (RuvB-S)" evidence="9">
    <location>
        <begin position="178"/>
        <end position="248"/>
    </location>
</feature>
<reference evidence="11 12" key="1">
    <citation type="journal article" date="2016" name="Nat. Commun.">
        <title>Thousands of microbial genomes shed light on interconnected biogeochemical processes in an aquifer system.</title>
        <authorList>
            <person name="Anantharaman K."/>
            <person name="Brown C.T."/>
            <person name="Hug L.A."/>
            <person name="Sharon I."/>
            <person name="Castelle C.J."/>
            <person name="Probst A.J."/>
            <person name="Thomas B.C."/>
            <person name="Singh A."/>
            <person name="Wilkins M.J."/>
            <person name="Karaoz U."/>
            <person name="Brodie E.L."/>
            <person name="Williams K.H."/>
            <person name="Hubbard S.S."/>
            <person name="Banfield J.F."/>
        </authorList>
    </citation>
    <scope>NUCLEOTIDE SEQUENCE [LARGE SCALE GENOMIC DNA]</scope>
</reference>
<name>A0A1F5FJ59_9BACT</name>
<proteinExistence type="inferred from homology"/>
<evidence type="ECO:0000256" key="6">
    <source>
        <dbReference type="ARBA" id="ARBA00023125"/>
    </source>
</evidence>
<feature type="binding site" evidence="9">
    <location>
        <position position="58"/>
    </location>
    <ligand>
        <name>ATP</name>
        <dbReference type="ChEBI" id="CHEBI:30616"/>
    </ligand>
</feature>
<dbReference type="NCBIfam" id="NF000868">
    <property type="entry name" value="PRK00080.1"/>
    <property type="match status" value="1"/>
</dbReference>
<keyword evidence="7 9" id="KW-0233">DNA recombination</keyword>
<dbReference type="SUPFAM" id="SSF52540">
    <property type="entry name" value="P-loop containing nucleoside triphosphate hydrolases"/>
    <property type="match status" value="1"/>
</dbReference>
<dbReference type="Gene3D" id="1.10.8.60">
    <property type="match status" value="1"/>
</dbReference>
<dbReference type="SMART" id="SM00382">
    <property type="entry name" value="AAA"/>
    <property type="match status" value="1"/>
</dbReference>
<dbReference type="Pfam" id="PF05491">
    <property type="entry name" value="WHD_RuvB"/>
    <property type="match status" value="1"/>
</dbReference>
<keyword evidence="6 9" id="KW-0238">DNA-binding</keyword>
<dbReference type="InterPro" id="IPR036388">
    <property type="entry name" value="WH-like_DNA-bd_sf"/>
</dbReference>
<comment type="subcellular location">
    <subcellularLocation>
        <location evidence="9">Cytoplasm</location>
    </subcellularLocation>
</comment>
<comment type="similarity">
    <text evidence="9">Belongs to the RuvB family.</text>
</comment>
<dbReference type="GO" id="GO:0006310">
    <property type="term" value="P:DNA recombination"/>
    <property type="evidence" value="ECO:0007669"/>
    <property type="project" value="UniProtKB-UniRule"/>
</dbReference>
<feature type="domain" description="AAA+ ATPase" evidence="10">
    <location>
        <begin position="47"/>
        <end position="178"/>
    </location>
</feature>
<keyword evidence="11" id="KW-0347">Helicase</keyword>
<evidence type="ECO:0000313" key="12">
    <source>
        <dbReference type="Proteomes" id="UP000176682"/>
    </source>
</evidence>
<accession>A0A1F5FJ59</accession>
<evidence type="ECO:0000256" key="4">
    <source>
        <dbReference type="ARBA" id="ARBA00022801"/>
    </source>
</evidence>
<dbReference type="InterPro" id="IPR008824">
    <property type="entry name" value="RuvB-like_N"/>
</dbReference>